<dbReference type="Proteomes" id="UP001176059">
    <property type="component" value="Unassembled WGS sequence"/>
</dbReference>
<feature type="compositionally biased region" description="Basic and acidic residues" evidence="5">
    <location>
        <begin position="681"/>
        <end position="698"/>
    </location>
</feature>
<dbReference type="SUPFAM" id="SSF54616">
    <property type="entry name" value="DNA-binding domain of Mlu1-box binding protein MBP1"/>
    <property type="match status" value="1"/>
</dbReference>
<gene>
    <name evidence="7" type="ORF">DFJ43DRAFT_1151564</name>
</gene>
<dbReference type="PANTHER" id="PTHR43828">
    <property type="entry name" value="ASPARAGINASE"/>
    <property type="match status" value="1"/>
</dbReference>
<keyword evidence="2 3" id="KW-0040">ANK repeat</keyword>
<dbReference type="PROSITE" id="PS51299">
    <property type="entry name" value="HTH_APSES"/>
    <property type="match status" value="1"/>
</dbReference>
<dbReference type="Gene3D" id="1.25.40.20">
    <property type="entry name" value="Ankyrin repeat-containing domain"/>
    <property type="match status" value="1"/>
</dbReference>
<keyword evidence="8" id="KW-1185">Reference proteome</keyword>
<dbReference type="GO" id="GO:0030907">
    <property type="term" value="C:MBF transcription complex"/>
    <property type="evidence" value="ECO:0007669"/>
    <property type="project" value="TreeGrafter"/>
</dbReference>
<dbReference type="Pfam" id="PF04383">
    <property type="entry name" value="KilA-N"/>
    <property type="match status" value="1"/>
</dbReference>
<dbReference type="SUPFAM" id="SSF48403">
    <property type="entry name" value="Ankyrin repeat"/>
    <property type="match status" value="1"/>
</dbReference>
<dbReference type="Gene3D" id="3.10.260.10">
    <property type="entry name" value="Transcription regulator HTH, APSES-type DNA-binding domain"/>
    <property type="match status" value="1"/>
</dbReference>
<dbReference type="InterPro" id="IPR018004">
    <property type="entry name" value="KilA/APSES_HTH"/>
</dbReference>
<feature type="repeat" description="ANK" evidence="3">
    <location>
        <begin position="399"/>
        <end position="431"/>
    </location>
</feature>
<dbReference type="PANTHER" id="PTHR43828:SF3">
    <property type="entry name" value="CHROMO DOMAIN-CONTAINING PROTEIN"/>
    <property type="match status" value="1"/>
</dbReference>
<evidence type="ECO:0000256" key="1">
    <source>
        <dbReference type="ARBA" id="ARBA00022737"/>
    </source>
</evidence>
<dbReference type="SMART" id="SM00248">
    <property type="entry name" value="ANK"/>
    <property type="match status" value="3"/>
</dbReference>
<evidence type="ECO:0000259" key="6">
    <source>
        <dbReference type="PROSITE" id="PS51299"/>
    </source>
</evidence>
<dbReference type="FunFam" id="3.10.260.10:FF:000001">
    <property type="entry name" value="APSES transcription factor (MbpA)"/>
    <property type="match status" value="1"/>
</dbReference>
<dbReference type="InterPro" id="IPR051642">
    <property type="entry name" value="SWI6-like"/>
</dbReference>
<evidence type="ECO:0000313" key="8">
    <source>
        <dbReference type="Proteomes" id="UP001176059"/>
    </source>
</evidence>
<name>A0AA38JS05_9AGAR</name>
<reference evidence="7" key="1">
    <citation type="submission" date="2022-08" db="EMBL/GenBank/DDBJ databases">
        <authorList>
            <consortium name="DOE Joint Genome Institute"/>
            <person name="Min B."/>
            <person name="Sierra-Patev S."/>
            <person name="Naranjo-Ortiz M."/>
            <person name="Looney B."/>
            <person name="Konkel Z."/>
            <person name="Slot J.C."/>
            <person name="Sakamoto Y."/>
            <person name="Steenwyk J.L."/>
            <person name="Rokas A."/>
            <person name="Carro J."/>
            <person name="Camarero S."/>
            <person name="Ferreira P."/>
            <person name="Molpeceres G."/>
            <person name="Ruiz-duenas F.J."/>
            <person name="Serrano A."/>
            <person name="Henrissat B."/>
            <person name="Drula E."/>
            <person name="Hughes K.W."/>
            <person name="Mata J.L."/>
            <person name="Ishikawa N.K."/>
            <person name="Vargas-Isla R."/>
            <person name="Ushijima S."/>
            <person name="Smith C.A."/>
            <person name="Ahrendt S."/>
            <person name="Andreopoulos W."/>
            <person name="He G."/>
            <person name="LaButti K."/>
            <person name="Lipzen A."/>
            <person name="Ng V."/>
            <person name="Riley R."/>
            <person name="Sandor L."/>
            <person name="Barry K."/>
            <person name="Martinez A.T."/>
            <person name="Xiao Y."/>
            <person name="Gibbons J.G."/>
            <person name="Terashima K."/>
            <person name="Hibbett D.S."/>
            <person name="Grigoriev I.V."/>
        </authorList>
    </citation>
    <scope>NUCLEOTIDE SEQUENCE</scope>
    <source>
        <strain evidence="7">ET3784</strain>
    </source>
</reference>
<feature type="compositionally biased region" description="Low complexity" evidence="5">
    <location>
        <begin position="285"/>
        <end position="296"/>
    </location>
</feature>
<dbReference type="SMART" id="SM01252">
    <property type="entry name" value="KilA-N"/>
    <property type="match status" value="1"/>
</dbReference>
<evidence type="ECO:0000256" key="3">
    <source>
        <dbReference type="PROSITE-ProRule" id="PRU00023"/>
    </source>
</evidence>
<evidence type="ECO:0000313" key="7">
    <source>
        <dbReference type="EMBL" id="KAJ3734920.1"/>
    </source>
</evidence>
<dbReference type="PROSITE" id="PS50297">
    <property type="entry name" value="ANK_REP_REGION"/>
    <property type="match status" value="2"/>
</dbReference>
<dbReference type="InterPro" id="IPR002110">
    <property type="entry name" value="Ankyrin_rpt"/>
</dbReference>
<dbReference type="InterPro" id="IPR003163">
    <property type="entry name" value="Tscrpt_reg_HTH_APSES-type"/>
</dbReference>
<proteinExistence type="predicted"/>
<feature type="compositionally biased region" description="Polar residues" evidence="5">
    <location>
        <begin position="179"/>
        <end position="201"/>
    </location>
</feature>
<dbReference type="EMBL" id="JANVFO010000011">
    <property type="protein sequence ID" value="KAJ3734920.1"/>
    <property type="molecule type" value="Genomic_DNA"/>
</dbReference>
<keyword evidence="1" id="KW-0677">Repeat</keyword>
<evidence type="ECO:0000256" key="2">
    <source>
        <dbReference type="ARBA" id="ARBA00023043"/>
    </source>
</evidence>
<evidence type="ECO:0000256" key="5">
    <source>
        <dbReference type="SAM" id="MobiDB-lite"/>
    </source>
</evidence>
<feature type="region of interest" description="Disordered" evidence="5">
    <location>
        <begin position="674"/>
        <end position="698"/>
    </location>
</feature>
<organism evidence="7 8">
    <name type="scientific">Lentinula guzmanii</name>
    <dbReference type="NCBI Taxonomy" id="2804957"/>
    <lineage>
        <taxon>Eukaryota</taxon>
        <taxon>Fungi</taxon>
        <taxon>Dikarya</taxon>
        <taxon>Basidiomycota</taxon>
        <taxon>Agaricomycotina</taxon>
        <taxon>Agaricomycetes</taxon>
        <taxon>Agaricomycetidae</taxon>
        <taxon>Agaricales</taxon>
        <taxon>Marasmiineae</taxon>
        <taxon>Omphalotaceae</taxon>
        <taxon>Lentinula</taxon>
    </lineage>
</organism>
<dbReference type="PROSITE" id="PS50088">
    <property type="entry name" value="ANK_REPEAT"/>
    <property type="match status" value="2"/>
</dbReference>
<accession>A0AA38JS05</accession>
<keyword evidence="4" id="KW-0175">Coiled coil</keyword>
<dbReference type="GO" id="GO:0001228">
    <property type="term" value="F:DNA-binding transcription activator activity, RNA polymerase II-specific"/>
    <property type="evidence" value="ECO:0007669"/>
    <property type="project" value="UniProtKB-ARBA"/>
</dbReference>
<dbReference type="InterPro" id="IPR036770">
    <property type="entry name" value="Ankyrin_rpt-contain_sf"/>
</dbReference>
<sequence length="863" mass="93595">MQSARTAANQPPVKIYNAVYSSVQVYECMIRGIAVMRRRGDSYVNATQILKVAGIDKGRRTKILEKEILPGKHEIVQGGYGKYQGTWIPLDRGRDIAAQYGVLPLLAPLFDFTPSTNSLSALPMTAPPNLAGVTPRPISASTSYGSLSANYLPGVLAPPPIMPGSALRLLNQGRAQGLFTPSTSAAHGSGRFTQVSPAPGQSKSPFSPPSATPPPLNALKRPRSDPEPMAPTPPIDVLMSDGTRPPSTDAPANSTTTGDHGPSPAKRPRKESAPPERTPSFTPVANTTATSINTATRPPSASSGGFPSMTPTTTADREHMPRFATKPTYPRNLDPSVPLKDTRRAAVIASIYQGDDPVAVLNLLREIVSFPTNGIHRGTTPTPSNNGRTIDVDTILDDQGHNALHLASSLSRVSTVQALLSHGADVHRGNHLGETPLMRTILSTHSYNTQSLSTLLQAGLNQSILTVDSSRKSVLHHIVSLAGVKGRAVVARYYLDHIFYWIAKEMMGDFGCIVDLQDEHGDTALNIAARVGSRTLVRTLVDVGANKTLSNKLGLRPGDFGVETEELSVGQKAEDIVQMLRPAAPAPVQKSQDVIADMTAMVQSLATDFQAEIKVKQDALDVTQAHLRAATRELSEQRKQIQSWQTRCAELDLLAQRVKNLEKAIEEEDTWDWTGRSSAKNSEKNDKPDQHKPNRQVEEDIDADASADDDDEAMPLNASTKAITTSPMSASPAFRYRGTVSTMAGVTGNSELSNFIQNSPFATDPDPPIPMGNDAETLIRLRRMKMWHMRLEELMEERLKSLRGMSVEKEYMCRRIVALCTGMAVDKVEDMLDNLVIAMESEANIVDIGRVSGFMQKVRDGIL</sequence>
<dbReference type="GO" id="GO:0033309">
    <property type="term" value="C:SBF transcription complex"/>
    <property type="evidence" value="ECO:0007669"/>
    <property type="project" value="TreeGrafter"/>
</dbReference>
<evidence type="ECO:0000256" key="4">
    <source>
        <dbReference type="SAM" id="Coils"/>
    </source>
</evidence>
<protein>
    <submittedName>
        <fullName evidence="7">Transcription factor</fullName>
    </submittedName>
</protein>
<reference evidence="7" key="2">
    <citation type="journal article" date="2023" name="Proc. Natl. Acad. Sci. U.S.A.">
        <title>A global phylogenomic analysis of the shiitake genus Lentinula.</title>
        <authorList>
            <person name="Sierra-Patev S."/>
            <person name="Min B."/>
            <person name="Naranjo-Ortiz M."/>
            <person name="Looney B."/>
            <person name="Konkel Z."/>
            <person name="Slot J.C."/>
            <person name="Sakamoto Y."/>
            <person name="Steenwyk J.L."/>
            <person name="Rokas A."/>
            <person name="Carro J."/>
            <person name="Camarero S."/>
            <person name="Ferreira P."/>
            <person name="Molpeceres G."/>
            <person name="Ruiz-Duenas F.J."/>
            <person name="Serrano A."/>
            <person name="Henrissat B."/>
            <person name="Drula E."/>
            <person name="Hughes K.W."/>
            <person name="Mata J.L."/>
            <person name="Ishikawa N.K."/>
            <person name="Vargas-Isla R."/>
            <person name="Ushijima S."/>
            <person name="Smith C.A."/>
            <person name="Donoghue J."/>
            <person name="Ahrendt S."/>
            <person name="Andreopoulos W."/>
            <person name="He G."/>
            <person name="LaButti K."/>
            <person name="Lipzen A."/>
            <person name="Ng V."/>
            <person name="Riley R."/>
            <person name="Sandor L."/>
            <person name="Barry K."/>
            <person name="Martinez A.T."/>
            <person name="Xiao Y."/>
            <person name="Gibbons J.G."/>
            <person name="Terashima K."/>
            <person name="Grigoriev I.V."/>
            <person name="Hibbett D."/>
        </authorList>
    </citation>
    <scope>NUCLEOTIDE SEQUENCE</scope>
    <source>
        <strain evidence="7">ET3784</strain>
    </source>
</reference>
<feature type="domain" description="HTH APSES-type" evidence="6">
    <location>
        <begin position="15"/>
        <end position="123"/>
    </location>
</feature>
<feature type="coiled-coil region" evidence="4">
    <location>
        <begin position="620"/>
        <end position="647"/>
    </location>
</feature>
<feature type="compositionally biased region" description="Pro residues" evidence="5">
    <location>
        <begin position="206"/>
        <end position="216"/>
    </location>
</feature>
<feature type="region of interest" description="Disordered" evidence="5">
    <location>
        <begin position="179"/>
        <end position="337"/>
    </location>
</feature>
<dbReference type="GO" id="GO:0003677">
    <property type="term" value="F:DNA binding"/>
    <property type="evidence" value="ECO:0007669"/>
    <property type="project" value="InterPro"/>
</dbReference>
<dbReference type="AlphaFoldDB" id="A0AA38JS05"/>
<feature type="compositionally biased region" description="Polar residues" evidence="5">
    <location>
        <begin position="297"/>
        <end position="314"/>
    </location>
</feature>
<feature type="repeat" description="ANK" evidence="3">
    <location>
        <begin position="520"/>
        <end position="552"/>
    </location>
</feature>
<dbReference type="InterPro" id="IPR036887">
    <property type="entry name" value="HTH_APSES_sf"/>
</dbReference>
<dbReference type="Pfam" id="PF00023">
    <property type="entry name" value="Ank"/>
    <property type="match status" value="1"/>
</dbReference>
<comment type="caution">
    <text evidence="7">The sequence shown here is derived from an EMBL/GenBank/DDBJ whole genome shotgun (WGS) entry which is preliminary data.</text>
</comment>